<accession>A0A816YWI8</accession>
<evidence type="ECO:0000313" key="3">
    <source>
        <dbReference type="EMBL" id="CAF2181680.1"/>
    </source>
</evidence>
<dbReference type="Pfam" id="PF13358">
    <property type="entry name" value="DDE_3"/>
    <property type="match status" value="1"/>
</dbReference>
<feature type="domain" description="Transposase Tc1-like" evidence="1">
    <location>
        <begin position="70"/>
        <end position="141"/>
    </location>
</feature>
<dbReference type="AlphaFoldDB" id="A0A816YWI8"/>
<organism evidence="3 5">
    <name type="scientific">Rotaria magnacalcarata</name>
    <dbReference type="NCBI Taxonomy" id="392030"/>
    <lineage>
        <taxon>Eukaryota</taxon>
        <taxon>Metazoa</taxon>
        <taxon>Spiralia</taxon>
        <taxon>Gnathifera</taxon>
        <taxon>Rotifera</taxon>
        <taxon>Eurotatoria</taxon>
        <taxon>Bdelloidea</taxon>
        <taxon>Philodinida</taxon>
        <taxon>Philodinidae</taxon>
        <taxon>Rotaria</taxon>
    </lineage>
</organism>
<reference evidence="3" key="1">
    <citation type="submission" date="2021-02" db="EMBL/GenBank/DDBJ databases">
        <authorList>
            <person name="Nowell W R."/>
        </authorList>
    </citation>
    <scope>NUCLEOTIDE SEQUENCE</scope>
</reference>
<dbReference type="GO" id="GO:0015074">
    <property type="term" value="P:DNA integration"/>
    <property type="evidence" value="ECO:0007669"/>
    <property type="project" value="InterPro"/>
</dbReference>
<evidence type="ECO:0008006" key="7">
    <source>
        <dbReference type="Google" id="ProtNLM"/>
    </source>
</evidence>
<dbReference type="Proteomes" id="UP000663866">
    <property type="component" value="Unassembled WGS sequence"/>
</dbReference>
<keyword evidence="6" id="KW-1185">Reference proteome</keyword>
<feature type="domain" description="Tc1-like transposase DDE" evidence="2">
    <location>
        <begin position="151"/>
        <end position="303"/>
    </location>
</feature>
<evidence type="ECO:0000313" key="6">
    <source>
        <dbReference type="Proteomes" id="UP000663866"/>
    </source>
</evidence>
<dbReference type="EMBL" id="CAJOBG010009284">
    <property type="protein sequence ID" value="CAF4262825.1"/>
    <property type="molecule type" value="Genomic_DNA"/>
</dbReference>
<evidence type="ECO:0000259" key="1">
    <source>
        <dbReference type="Pfam" id="PF01498"/>
    </source>
</evidence>
<dbReference type="Pfam" id="PF01498">
    <property type="entry name" value="HTH_Tnp_Tc3_2"/>
    <property type="match status" value="1"/>
</dbReference>
<dbReference type="EMBL" id="CAJNRF010015846">
    <property type="protein sequence ID" value="CAF2181680.1"/>
    <property type="molecule type" value="Genomic_DNA"/>
</dbReference>
<evidence type="ECO:0000313" key="4">
    <source>
        <dbReference type="EMBL" id="CAF4262825.1"/>
    </source>
</evidence>
<dbReference type="PANTHER" id="PTHR23022">
    <property type="entry name" value="TRANSPOSABLE ELEMENT-RELATED"/>
    <property type="match status" value="1"/>
</dbReference>
<dbReference type="InterPro" id="IPR038717">
    <property type="entry name" value="Tc1-like_DDE_dom"/>
</dbReference>
<protein>
    <recommendedName>
        <fullName evidence="7">Transposase</fullName>
    </recommendedName>
</protein>
<dbReference type="PANTHER" id="PTHR23022:SF135">
    <property type="entry name" value="SI:DKEY-77F5.3"/>
    <property type="match status" value="1"/>
</dbReference>
<dbReference type="InterPro" id="IPR036388">
    <property type="entry name" value="WH-like_DNA-bd_sf"/>
</dbReference>
<dbReference type="SUPFAM" id="SSF46689">
    <property type="entry name" value="Homeodomain-like"/>
    <property type="match status" value="1"/>
</dbReference>
<dbReference type="Proteomes" id="UP000663856">
    <property type="component" value="Unassembled WGS sequence"/>
</dbReference>
<comment type="caution">
    <text evidence="3">The sequence shown here is derived from an EMBL/GenBank/DDBJ whole genome shotgun (WGS) entry which is preliminary data.</text>
</comment>
<proteinExistence type="predicted"/>
<dbReference type="InterPro" id="IPR036397">
    <property type="entry name" value="RNaseH_sf"/>
</dbReference>
<dbReference type="GO" id="GO:0003677">
    <property type="term" value="F:DNA binding"/>
    <property type="evidence" value="ECO:0007669"/>
    <property type="project" value="InterPro"/>
</dbReference>
<dbReference type="InterPro" id="IPR002492">
    <property type="entry name" value="Transposase_Tc1-like"/>
</dbReference>
<dbReference type="InterPro" id="IPR009057">
    <property type="entry name" value="Homeodomain-like_sf"/>
</dbReference>
<sequence length="342" mass="40152">MEPRRKEHSSDIRSLVIQNFENGDSYSTIATKTLLPRSTIQYIIKRYKTTKCILNVKGRGRKRKTTAGVDRIIQRKIKVDRRKSALSVKLELEKELGVKIHANTVRNRMHEIGLYGRVARKKPLVNKVNRTKRIQYAKTMLEKPFGSWKEVLWSDESKFNLFGSDGKVMVWRSTKEEFSPHCTVPTVKYQGGSVMVWGCFSRAGVGNLHFIDGTMDRFMYREILEKNLIESANKLGLSNDFIFQHDNDPKHRAVFVNDWLKKKQIQVLKWPSFSPDLNPIEHLWDELERRMKKHQPKNKDELKRYLLHEWAGIGRDVTEKLVDSVPNRLYECVKMKGYPTRY</sequence>
<dbReference type="GO" id="GO:0006313">
    <property type="term" value="P:DNA transposition"/>
    <property type="evidence" value="ECO:0007669"/>
    <property type="project" value="InterPro"/>
</dbReference>
<dbReference type="Gene3D" id="3.30.420.10">
    <property type="entry name" value="Ribonuclease H-like superfamily/Ribonuclease H"/>
    <property type="match status" value="1"/>
</dbReference>
<gene>
    <name evidence="4" type="ORF">OVN521_LOCUS29659</name>
    <name evidence="3" type="ORF">WKI299_LOCUS33489</name>
</gene>
<evidence type="ECO:0000259" key="2">
    <source>
        <dbReference type="Pfam" id="PF13358"/>
    </source>
</evidence>
<evidence type="ECO:0000313" key="5">
    <source>
        <dbReference type="Proteomes" id="UP000663856"/>
    </source>
</evidence>
<dbReference type="Gene3D" id="1.10.10.10">
    <property type="entry name" value="Winged helix-like DNA-binding domain superfamily/Winged helix DNA-binding domain"/>
    <property type="match status" value="1"/>
</dbReference>
<dbReference type="InterPro" id="IPR052338">
    <property type="entry name" value="Transposase_5"/>
</dbReference>
<name>A0A816YWI8_9BILA</name>